<feature type="transmembrane region" description="Helical" evidence="1">
    <location>
        <begin position="33"/>
        <end position="52"/>
    </location>
</feature>
<proteinExistence type="predicted"/>
<sequence length="139" mass="15368">MPKITTFVYAEEISNTRDNKLNIVNPLNVFRPAFVPGMFSFSVVIGIIGLDVTQGKHTLRIKFYGEDQKETPLIDTGYVPLEDVPTGPLSLPSELRGMMGSMDFRNVVMKSEGVYITEVFVDGDLLGEFPIHVLAGESV</sequence>
<protein>
    <submittedName>
        <fullName evidence="2">DUF6941 family protein</fullName>
    </submittedName>
</protein>
<keyword evidence="1" id="KW-1133">Transmembrane helix</keyword>
<evidence type="ECO:0000313" key="2">
    <source>
        <dbReference type="EMBL" id="MFB9859611.1"/>
    </source>
</evidence>
<organism evidence="2 3">
    <name type="scientific">Salinicoccus siamensis</name>
    <dbReference type="NCBI Taxonomy" id="381830"/>
    <lineage>
        <taxon>Bacteria</taxon>
        <taxon>Bacillati</taxon>
        <taxon>Bacillota</taxon>
        <taxon>Bacilli</taxon>
        <taxon>Bacillales</taxon>
        <taxon>Staphylococcaceae</taxon>
        <taxon>Salinicoccus</taxon>
    </lineage>
</organism>
<gene>
    <name evidence="2" type="ORF">ACFFLE_00615</name>
</gene>
<reference evidence="2 3" key="1">
    <citation type="submission" date="2024-09" db="EMBL/GenBank/DDBJ databases">
        <authorList>
            <person name="Sun Q."/>
            <person name="Mori K."/>
        </authorList>
    </citation>
    <scope>NUCLEOTIDE SEQUENCE [LARGE SCALE GENOMIC DNA]</scope>
    <source>
        <strain evidence="2 3">JCM 12822</strain>
    </source>
</reference>
<evidence type="ECO:0000256" key="1">
    <source>
        <dbReference type="SAM" id="Phobius"/>
    </source>
</evidence>
<keyword evidence="3" id="KW-1185">Reference proteome</keyword>
<dbReference type="Pfam" id="PF22091">
    <property type="entry name" value="DUF6941"/>
    <property type="match status" value="1"/>
</dbReference>
<dbReference type="InterPro" id="IPR054221">
    <property type="entry name" value="DUF6941"/>
</dbReference>
<accession>A0ABV5Z1L6</accession>
<dbReference type="RefSeq" id="WP_380569253.1">
    <property type="nucleotide sequence ID" value="NZ_JBHMAH010000003.1"/>
</dbReference>
<evidence type="ECO:0000313" key="3">
    <source>
        <dbReference type="Proteomes" id="UP001589740"/>
    </source>
</evidence>
<name>A0ABV5Z1L6_9STAP</name>
<dbReference type="Proteomes" id="UP001589740">
    <property type="component" value="Unassembled WGS sequence"/>
</dbReference>
<comment type="caution">
    <text evidence="2">The sequence shown here is derived from an EMBL/GenBank/DDBJ whole genome shotgun (WGS) entry which is preliminary data.</text>
</comment>
<keyword evidence="1" id="KW-0812">Transmembrane</keyword>
<dbReference type="EMBL" id="JBHMAH010000003">
    <property type="protein sequence ID" value="MFB9859611.1"/>
    <property type="molecule type" value="Genomic_DNA"/>
</dbReference>
<keyword evidence="1" id="KW-0472">Membrane</keyword>